<feature type="chain" id="PRO_5023070209" evidence="3">
    <location>
        <begin position="25"/>
        <end position="314"/>
    </location>
</feature>
<organism evidence="5 6">
    <name type="scientific">Arenimonas fontis</name>
    <dbReference type="NCBI Taxonomy" id="2608255"/>
    <lineage>
        <taxon>Bacteria</taxon>
        <taxon>Pseudomonadati</taxon>
        <taxon>Pseudomonadota</taxon>
        <taxon>Gammaproteobacteria</taxon>
        <taxon>Lysobacterales</taxon>
        <taxon>Lysobacteraceae</taxon>
        <taxon>Arenimonas</taxon>
    </lineage>
</organism>
<dbReference type="InterPro" id="IPR050330">
    <property type="entry name" value="Bact_OuterMem_StrucFunc"/>
</dbReference>
<evidence type="ECO:0000256" key="3">
    <source>
        <dbReference type="SAM" id="SignalP"/>
    </source>
</evidence>
<dbReference type="CDD" id="cd07185">
    <property type="entry name" value="OmpA_C-like"/>
    <property type="match status" value="1"/>
</dbReference>
<evidence type="ECO:0000256" key="1">
    <source>
        <dbReference type="PROSITE-ProRule" id="PRU00473"/>
    </source>
</evidence>
<feature type="coiled-coil region" evidence="2">
    <location>
        <begin position="81"/>
        <end position="195"/>
    </location>
</feature>
<dbReference type="InterPro" id="IPR006665">
    <property type="entry name" value="OmpA-like"/>
</dbReference>
<evidence type="ECO:0000313" key="5">
    <source>
        <dbReference type="EMBL" id="KAA2285382.1"/>
    </source>
</evidence>
<keyword evidence="1" id="KW-0472">Membrane</keyword>
<dbReference type="SUPFAM" id="SSF103088">
    <property type="entry name" value="OmpA-like"/>
    <property type="match status" value="1"/>
</dbReference>
<evidence type="ECO:0000259" key="4">
    <source>
        <dbReference type="PROSITE" id="PS51123"/>
    </source>
</evidence>
<evidence type="ECO:0000256" key="2">
    <source>
        <dbReference type="SAM" id="Coils"/>
    </source>
</evidence>
<dbReference type="InterPro" id="IPR036737">
    <property type="entry name" value="OmpA-like_sf"/>
</dbReference>
<dbReference type="Pfam" id="PF00691">
    <property type="entry name" value="OmpA"/>
    <property type="match status" value="1"/>
</dbReference>
<dbReference type="AlphaFoldDB" id="A0A5B2ZE87"/>
<dbReference type="GO" id="GO:0016020">
    <property type="term" value="C:membrane"/>
    <property type="evidence" value="ECO:0007669"/>
    <property type="project" value="UniProtKB-UniRule"/>
</dbReference>
<name>A0A5B2ZE87_9GAMM</name>
<keyword evidence="3" id="KW-0732">Signal</keyword>
<dbReference type="EMBL" id="VUOD01000003">
    <property type="protein sequence ID" value="KAA2285382.1"/>
    <property type="molecule type" value="Genomic_DNA"/>
</dbReference>
<dbReference type="PANTHER" id="PTHR30329">
    <property type="entry name" value="STATOR ELEMENT OF FLAGELLAR MOTOR COMPLEX"/>
    <property type="match status" value="1"/>
</dbReference>
<reference evidence="5 6" key="1">
    <citation type="submission" date="2019-09" db="EMBL/GenBank/DDBJ databases">
        <title>Arenimonas chukotkensis sp. nov., a bacterium isolated from Chukotka hot spring, Arctic region, Russia.</title>
        <authorList>
            <person name="Zayulina K.S."/>
            <person name="Prokofeva M.I."/>
            <person name="Elcheninov A.G."/>
            <person name="Novikov A."/>
            <person name="Kochetkova T.V."/>
            <person name="Kublanov I.V."/>
        </authorList>
    </citation>
    <scope>NUCLEOTIDE SEQUENCE [LARGE SCALE GENOMIC DNA]</scope>
    <source>
        <strain evidence="5 6">3729k</strain>
    </source>
</reference>
<feature type="signal peptide" evidence="3">
    <location>
        <begin position="1"/>
        <end position="24"/>
    </location>
</feature>
<protein>
    <submittedName>
        <fullName evidence="5">OmpA family protein</fullName>
    </submittedName>
</protein>
<gene>
    <name evidence="5" type="ORF">F0415_05560</name>
</gene>
<dbReference type="Gene3D" id="3.30.1330.60">
    <property type="entry name" value="OmpA-like domain"/>
    <property type="match status" value="1"/>
</dbReference>
<keyword evidence="2" id="KW-0175">Coiled coil</keyword>
<dbReference type="RefSeq" id="WP_149860209.1">
    <property type="nucleotide sequence ID" value="NZ_VUOD01000003.1"/>
</dbReference>
<dbReference type="PROSITE" id="PS51123">
    <property type="entry name" value="OMPA_2"/>
    <property type="match status" value="1"/>
</dbReference>
<dbReference type="Proteomes" id="UP000322165">
    <property type="component" value="Unassembled WGS sequence"/>
</dbReference>
<accession>A0A5B2ZE87</accession>
<feature type="domain" description="OmpA-like" evidence="4">
    <location>
        <begin position="202"/>
        <end position="314"/>
    </location>
</feature>
<comment type="caution">
    <text evidence="5">The sequence shown here is derived from an EMBL/GenBank/DDBJ whole genome shotgun (WGS) entry which is preliminary data.</text>
</comment>
<sequence length="314" mass="33329">MRRNPWSSLLLALGLALTAPMAPAAPSEHEQAVAGLRAELGSLDGDPSLASLGRVERLKARQALDAAAGAKRSDREHALALARTRIQIARLAAEAELYEQQAAQLDRERDQILLEASRREAERVRMENERLRLAALAREEALQRELERTEAEREAAVKAAAAEAEQARKLAAARAREAELARKEAELAAAVMEAAPPPSRREGGRTVYTLAGNAFASGSATLTAAAQASLYALAAQLPGSGAITVEGHTDSQGGEAANLALSRRRAEAVRRLLEQAGIASGRITAVGKGQAEPVADNGTAEGRARNRRVEIIVE</sequence>
<evidence type="ECO:0000313" key="6">
    <source>
        <dbReference type="Proteomes" id="UP000322165"/>
    </source>
</evidence>
<reference evidence="5 6" key="2">
    <citation type="submission" date="2019-09" db="EMBL/GenBank/DDBJ databases">
        <authorList>
            <person name="Mazur A."/>
        </authorList>
    </citation>
    <scope>NUCLEOTIDE SEQUENCE [LARGE SCALE GENOMIC DNA]</scope>
    <source>
        <strain evidence="5 6">3729k</strain>
    </source>
</reference>
<proteinExistence type="predicted"/>
<dbReference type="PANTHER" id="PTHR30329:SF21">
    <property type="entry name" value="LIPOPROTEIN YIAD-RELATED"/>
    <property type="match status" value="1"/>
</dbReference>
<keyword evidence="6" id="KW-1185">Reference proteome</keyword>